<protein>
    <submittedName>
        <fullName evidence="2">4-aminobutyrate aminotransferase</fullName>
    </submittedName>
</protein>
<feature type="compositionally biased region" description="Polar residues" evidence="1">
    <location>
        <begin position="60"/>
        <end position="70"/>
    </location>
</feature>
<evidence type="ECO:0000313" key="2">
    <source>
        <dbReference type="EMBL" id="GFN81837.1"/>
    </source>
</evidence>
<sequence>MALVRLSRARNLASVFCRQVFVRCKAAIATIPLPQVDATDRGEPRGPLIVTSEIPGPRSQELSSRLSQYQ</sequence>
<gene>
    <name evidence="2" type="ORF">PoB_000834300</name>
</gene>
<reference evidence="2 3" key="1">
    <citation type="journal article" date="2021" name="Elife">
        <title>Chloroplast acquisition without the gene transfer in kleptoplastic sea slugs, Plakobranchus ocellatus.</title>
        <authorList>
            <person name="Maeda T."/>
            <person name="Takahashi S."/>
            <person name="Yoshida T."/>
            <person name="Shimamura S."/>
            <person name="Takaki Y."/>
            <person name="Nagai Y."/>
            <person name="Toyoda A."/>
            <person name="Suzuki Y."/>
            <person name="Arimoto A."/>
            <person name="Ishii H."/>
            <person name="Satoh N."/>
            <person name="Nishiyama T."/>
            <person name="Hasebe M."/>
            <person name="Maruyama T."/>
            <person name="Minagawa J."/>
            <person name="Obokata J."/>
            <person name="Shigenobu S."/>
        </authorList>
    </citation>
    <scope>NUCLEOTIDE SEQUENCE [LARGE SCALE GENOMIC DNA]</scope>
</reference>
<name>A0AAV3YHF3_9GAST</name>
<feature type="region of interest" description="Disordered" evidence="1">
    <location>
        <begin position="38"/>
        <end position="70"/>
    </location>
</feature>
<comment type="caution">
    <text evidence="2">The sequence shown here is derived from an EMBL/GenBank/DDBJ whole genome shotgun (WGS) entry which is preliminary data.</text>
</comment>
<accession>A0AAV3YHF3</accession>
<keyword evidence="3" id="KW-1185">Reference proteome</keyword>
<dbReference type="GO" id="GO:0008483">
    <property type="term" value="F:transaminase activity"/>
    <property type="evidence" value="ECO:0007669"/>
    <property type="project" value="UniProtKB-KW"/>
</dbReference>
<evidence type="ECO:0000256" key="1">
    <source>
        <dbReference type="SAM" id="MobiDB-lite"/>
    </source>
</evidence>
<feature type="non-terminal residue" evidence="2">
    <location>
        <position position="70"/>
    </location>
</feature>
<dbReference type="EMBL" id="BLXT01000964">
    <property type="protein sequence ID" value="GFN81837.1"/>
    <property type="molecule type" value="Genomic_DNA"/>
</dbReference>
<evidence type="ECO:0000313" key="3">
    <source>
        <dbReference type="Proteomes" id="UP000735302"/>
    </source>
</evidence>
<keyword evidence="2" id="KW-0808">Transferase</keyword>
<dbReference type="Proteomes" id="UP000735302">
    <property type="component" value="Unassembled WGS sequence"/>
</dbReference>
<dbReference type="AlphaFoldDB" id="A0AAV3YHF3"/>
<proteinExistence type="predicted"/>
<keyword evidence="2" id="KW-0032">Aminotransferase</keyword>
<organism evidence="2 3">
    <name type="scientific">Plakobranchus ocellatus</name>
    <dbReference type="NCBI Taxonomy" id="259542"/>
    <lineage>
        <taxon>Eukaryota</taxon>
        <taxon>Metazoa</taxon>
        <taxon>Spiralia</taxon>
        <taxon>Lophotrochozoa</taxon>
        <taxon>Mollusca</taxon>
        <taxon>Gastropoda</taxon>
        <taxon>Heterobranchia</taxon>
        <taxon>Euthyneura</taxon>
        <taxon>Panpulmonata</taxon>
        <taxon>Sacoglossa</taxon>
        <taxon>Placobranchoidea</taxon>
        <taxon>Plakobranchidae</taxon>
        <taxon>Plakobranchus</taxon>
    </lineage>
</organism>